<dbReference type="Gene3D" id="3.40.50.300">
    <property type="entry name" value="P-loop containing nucleotide triphosphate hydrolases"/>
    <property type="match status" value="2"/>
</dbReference>
<evidence type="ECO:0000313" key="4">
    <source>
        <dbReference type="Proteomes" id="UP000253845"/>
    </source>
</evidence>
<evidence type="ECO:0000313" key="3">
    <source>
        <dbReference type="EMBL" id="RDH18028.1"/>
    </source>
</evidence>
<proteinExistence type="predicted"/>
<feature type="region of interest" description="Disordered" evidence="1">
    <location>
        <begin position="22"/>
        <end position="50"/>
    </location>
</feature>
<dbReference type="InterPro" id="IPR047187">
    <property type="entry name" value="SF1_C_Upf1"/>
</dbReference>
<dbReference type="EMBL" id="KZ851926">
    <property type="protein sequence ID" value="RDH18028.1"/>
    <property type="molecule type" value="Genomic_DNA"/>
</dbReference>
<dbReference type="InterPro" id="IPR027417">
    <property type="entry name" value="P-loop_NTPase"/>
</dbReference>
<dbReference type="PANTHER" id="PTHR10887:SF495">
    <property type="entry name" value="HELICASE SENATAXIN ISOFORM X1-RELATED"/>
    <property type="match status" value="1"/>
</dbReference>
<dbReference type="Pfam" id="PF13087">
    <property type="entry name" value="AAA_12"/>
    <property type="match status" value="1"/>
</dbReference>
<reference evidence="3 4" key="1">
    <citation type="submission" date="2018-07" db="EMBL/GenBank/DDBJ databases">
        <title>Section-level genome sequencing of Aspergillus section Nigri to investigate inter- and intra-species variation.</title>
        <authorList>
            <consortium name="DOE Joint Genome Institute"/>
            <person name="Vesth T.C."/>
            <person name="Nybo J.L."/>
            <person name="Theobald S."/>
            <person name="Frisvad J.C."/>
            <person name="Larsen T.O."/>
            <person name="Nielsen K.F."/>
            <person name="Hoof J.B."/>
            <person name="Brandl J."/>
            <person name="Salamov A."/>
            <person name="Riley R."/>
            <person name="Gladden J.M."/>
            <person name="Phatale P."/>
            <person name="Nielsen M.T."/>
            <person name="Lyhne E.K."/>
            <person name="Kogle M.E."/>
            <person name="Strasser K."/>
            <person name="McDonnell E."/>
            <person name="Barry K."/>
            <person name="Clum A."/>
            <person name="Chen C."/>
            <person name="Nolan M."/>
            <person name="Sandor L."/>
            <person name="Kuo A."/>
            <person name="Lipzen A."/>
            <person name="Hainaut M."/>
            <person name="Drula E."/>
            <person name="Tsang A."/>
            <person name="Magnuson J.K."/>
            <person name="Henrissat B."/>
            <person name="Wiebenga A."/>
            <person name="Simmons B.A."/>
            <person name="Makela M.R."/>
            <person name="De vries R.P."/>
            <person name="Grigoriev I.V."/>
            <person name="Mortensen U.H."/>
            <person name="Baker S.E."/>
            <person name="Andersen M.R."/>
        </authorList>
    </citation>
    <scope>NUCLEOTIDE SEQUENCE [LARGE SCALE GENOMIC DNA]</scope>
    <source>
        <strain evidence="3 4">ATCC 13496</strain>
    </source>
</reference>
<evidence type="ECO:0000259" key="2">
    <source>
        <dbReference type="Pfam" id="PF13087"/>
    </source>
</evidence>
<protein>
    <recommendedName>
        <fullName evidence="2">DNA2/NAM7 helicase-like C-terminal domain-containing protein</fullName>
    </recommendedName>
</protein>
<feature type="domain" description="DNA2/NAM7 helicase-like C-terminal" evidence="2">
    <location>
        <begin position="214"/>
        <end position="415"/>
    </location>
</feature>
<dbReference type="AlphaFoldDB" id="A0A370BUF7"/>
<accession>A0A370BUF7</accession>
<gene>
    <name evidence="3" type="ORF">M747DRAFT_324515</name>
</gene>
<dbReference type="VEuPathDB" id="FungiDB:M747DRAFT_324515"/>
<sequence>MDALTDQLTALRRVRYMQVHHEEIEKRSRASTYPQDSDTGTDKSHLENYTNTEKQNTLIRFLQLLEELPSQKSMDKITDLTKYNIQNTSYEVIDNYLSKPKDRHPDPSFPEEIEKWQAEETAFKKYRNTISELVVQEASIIACTHNLTGTIIIKSNFDKDKQALEPDVLIPLITPNKQKLILGTIRGGDQQQLPPLSITASEVPGYNEFGYQMGRALFDRLRRSQFPFTLVSEQHRMHPRLSRFPSEFTYNGRMTNDPVVHSVSVGPELSAPGANFKRGMELIGIDVTDGKAVVNGKTRSRSNIANVTVVMELVEFLISRDALKGRTSAIITTYADQRKEYVRSLKKLSERLSIAWKDMIKIATVDSMQGHEVDLAILDWVVDSGAKSHLGFASDNRRTNVALTRARACLIVVANGAILNNDRLSERKPTHLHPEVLAHWNSLFLNGLVVDVRAGLMTSNADGQGEL</sequence>
<dbReference type="PANTHER" id="PTHR10887">
    <property type="entry name" value="DNA2/NAM7 HELICASE FAMILY"/>
    <property type="match status" value="1"/>
</dbReference>
<dbReference type="InterPro" id="IPR045055">
    <property type="entry name" value="DNA2/NAM7-like"/>
</dbReference>
<dbReference type="Proteomes" id="UP000253845">
    <property type="component" value="Unassembled WGS sequence"/>
</dbReference>
<name>A0A370BUF7_ASPNG</name>
<dbReference type="SUPFAM" id="SSF52540">
    <property type="entry name" value="P-loop containing nucleoside triphosphate hydrolases"/>
    <property type="match status" value="1"/>
</dbReference>
<dbReference type="InterPro" id="IPR041679">
    <property type="entry name" value="DNA2/NAM7-like_C"/>
</dbReference>
<evidence type="ECO:0000256" key="1">
    <source>
        <dbReference type="SAM" id="MobiDB-lite"/>
    </source>
</evidence>
<organism evidence="3 4">
    <name type="scientific">Aspergillus niger ATCC 13496</name>
    <dbReference type="NCBI Taxonomy" id="1353008"/>
    <lineage>
        <taxon>Eukaryota</taxon>
        <taxon>Fungi</taxon>
        <taxon>Dikarya</taxon>
        <taxon>Ascomycota</taxon>
        <taxon>Pezizomycotina</taxon>
        <taxon>Eurotiomycetes</taxon>
        <taxon>Eurotiomycetidae</taxon>
        <taxon>Eurotiales</taxon>
        <taxon>Aspergillaceae</taxon>
        <taxon>Aspergillus</taxon>
        <taxon>Aspergillus subgen. Circumdati</taxon>
    </lineage>
</organism>
<dbReference type="CDD" id="cd18808">
    <property type="entry name" value="SF1_C_Upf1"/>
    <property type="match status" value="1"/>
</dbReference>